<evidence type="ECO:0000313" key="10">
    <source>
        <dbReference type="Proteomes" id="UP000054823"/>
    </source>
</evidence>
<dbReference type="CDD" id="cd16378">
    <property type="entry name" value="CcmH_N"/>
    <property type="match status" value="1"/>
</dbReference>
<dbReference type="GO" id="GO:0005886">
    <property type="term" value="C:plasma membrane"/>
    <property type="evidence" value="ECO:0007669"/>
    <property type="project" value="TreeGrafter"/>
</dbReference>
<feature type="signal peptide" evidence="7">
    <location>
        <begin position="1"/>
        <end position="27"/>
    </location>
</feature>
<keyword evidence="7" id="KW-0812">Transmembrane</keyword>
<name>A0A0P1FCM2_9RHOB</name>
<evidence type="ECO:0000256" key="5">
    <source>
        <dbReference type="ARBA" id="ARBA00022748"/>
    </source>
</evidence>
<protein>
    <recommendedName>
        <fullName evidence="7">Cytochrome c-type biogenesis protein</fullName>
    </recommendedName>
</protein>
<keyword evidence="7" id="KW-1133">Transmembrane helix</keyword>
<dbReference type="InterPro" id="IPR051263">
    <property type="entry name" value="C-type_cytochrome_biogenesis"/>
</dbReference>
<organism evidence="9 10">
    <name type="scientific">Shimia marina</name>
    <dbReference type="NCBI Taxonomy" id="321267"/>
    <lineage>
        <taxon>Bacteria</taxon>
        <taxon>Pseudomonadati</taxon>
        <taxon>Pseudomonadota</taxon>
        <taxon>Alphaproteobacteria</taxon>
        <taxon>Rhodobacterales</taxon>
        <taxon>Roseobacteraceae</taxon>
    </lineage>
</organism>
<evidence type="ECO:0000256" key="7">
    <source>
        <dbReference type="RuleBase" id="RU364112"/>
    </source>
</evidence>
<dbReference type="STRING" id="321267.SHM7688_02983"/>
<feature type="transmembrane region" description="Helical" evidence="7">
    <location>
        <begin position="111"/>
        <end position="131"/>
    </location>
</feature>
<comment type="similarity">
    <text evidence="1 7">Belongs to the CcmH/CycL/Ccl2/NrfF family.</text>
</comment>
<dbReference type="Proteomes" id="UP000054823">
    <property type="component" value="Unassembled WGS sequence"/>
</dbReference>
<dbReference type="InterPro" id="IPR005616">
    <property type="entry name" value="CcmH/CycL/Ccl2/NrfF_N"/>
</dbReference>
<evidence type="ECO:0000313" key="9">
    <source>
        <dbReference type="EMBL" id="CUH53529.1"/>
    </source>
</evidence>
<keyword evidence="6 7" id="KW-0408">Iron</keyword>
<dbReference type="Gene3D" id="1.10.8.640">
    <property type="entry name" value="Cytochrome C biogenesis protein"/>
    <property type="match status" value="1"/>
</dbReference>
<keyword evidence="7" id="KW-0472">Membrane</keyword>
<keyword evidence="3 7" id="KW-0479">Metal-binding</keyword>
<dbReference type="GO" id="GO:0017004">
    <property type="term" value="P:cytochrome complex assembly"/>
    <property type="evidence" value="ECO:0007669"/>
    <property type="project" value="UniProtKB-KW"/>
</dbReference>
<comment type="function">
    <text evidence="7">Possible subunit of a heme lyase.</text>
</comment>
<dbReference type="PANTHER" id="PTHR47870:SF1">
    <property type="entry name" value="CYTOCHROME C-TYPE BIOGENESIS PROTEIN CCMH"/>
    <property type="match status" value="1"/>
</dbReference>
<proteinExistence type="inferred from homology"/>
<accession>A0A0P1FCM2</accession>
<gene>
    <name evidence="9" type="primary">ccmH_2</name>
    <name evidence="9" type="ORF">SHM7688_02983</name>
</gene>
<reference evidence="9 10" key="1">
    <citation type="submission" date="2015-09" db="EMBL/GenBank/DDBJ databases">
        <authorList>
            <consortium name="Swine Surveillance"/>
        </authorList>
    </citation>
    <scope>NUCLEOTIDE SEQUENCE [LARGE SCALE GENOMIC DNA]</scope>
    <source>
        <strain evidence="9 10">CECT 7688</strain>
    </source>
</reference>
<keyword evidence="2 7" id="KW-0349">Heme</keyword>
<dbReference type="InterPro" id="IPR038297">
    <property type="entry name" value="CcmH/CycL/NrfF/Ccl2_sf"/>
</dbReference>
<evidence type="ECO:0000256" key="6">
    <source>
        <dbReference type="ARBA" id="ARBA00023004"/>
    </source>
</evidence>
<dbReference type="GO" id="GO:0046872">
    <property type="term" value="F:metal ion binding"/>
    <property type="evidence" value="ECO:0007669"/>
    <property type="project" value="UniProtKB-KW"/>
</dbReference>
<feature type="chain" id="PRO_5011019443" description="Cytochrome c-type biogenesis protein" evidence="7">
    <location>
        <begin position="28"/>
        <end position="160"/>
    </location>
</feature>
<evidence type="ECO:0000259" key="8">
    <source>
        <dbReference type="Pfam" id="PF03918"/>
    </source>
</evidence>
<dbReference type="AlphaFoldDB" id="A0A0P1FCM2"/>
<dbReference type="PANTHER" id="PTHR47870">
    <property type="entry name" value="CYTOCHROME C-TYPE BIOGENESIS PROTEIN CCMH"/>
    <property type="match status" value="1"/>
</dbReference>
<evidence type="ECO:0000256" key="4">
    <source>
        <dbReference type="ARBA" id="ARBA00022729"/>
    </source>
</evidence>
<keyword evidence="5" id="KW-0201">Cytochrome c-type biogenesis</keyword>
<evidence type="ECO:0000256" key="3">
    <source>
        <dbReference type="ARBA" id="ARBA00022723"/>
    </source>
</evidence>
<keyword evidence="4 7" id="KW-0732">Signal</keyword>
<sequence>MMRGMQTLKALVLAGACVLGAAAPALAVQPDEVLADPALEERARVISKDLRCLVCRNESIDESNAQLARDLRILVRERLVAGDSNVQVVDFVVDRYGEYVLLRPRTSGTNILLYAAGPVMLLLALGMGFAYTRRRSQARSATERGLSAEEQARLSEILKE</sequence>
<dbReference type="EMBL" id="CYPW01000027">
    <property type="protein sequence ID" value="CUH53529.1"/>
    <property type="molecule type" value="Genomic_DNA"/>
</dbReference>
<evidence type="ECO:0000256" key="2">
    <source>
        <dbReference type="ARBA" id="ARBA00022617"/>
    </source>
</evidence>
<dbReference type="Pfam" id="PF03918">
    <property type="entry name" value="CcmH"/>
    <property type="match status" value="1"/>
</dbReference>
<keyword evidence="10" id="KW-1185">Reference proteome</keyword>
<evidence type="ECO:0000256" key="1">
    <source>
        <dbReference type="ARBA" id="ARBA00010342"/>
    </source>
</evidence>
<feature type="domain" description="CcmH/CycL/Ccl2/NrfF N-terminal" evidence="8">
    <location>
        <begin position="17"/>
        <end position="158"/>
    </location>
</feature>